<evidence type="ECO:0000313" key="2">
    <source>
        <dbReference type="Proteomes" id="UP000282311"/>
    </source>
</evidence>
<reference evidence="1 2" key="1">
    <citation type="journal article" date="2007" name="Int. J. Syst. Evol. Microbiol.">
        <title>Paenibacillus ginsengarvi sp. nov., isolated from soil from ginseng cultivation.</title>
        <authorList>
            <person name="Yoon M.H."/>
            <person name="Ten L.N."/>
            <person name="Im W.T."/>
        </authorList>
    </citation>
    <scope>NUCLEOTIDE SEQUENCE [LARGE SCALE GENOMIC DNA]</scope>
    <source>
        <strain evidence="1 2">KCTC 13059</strain>
    </source>
</reference>
<dbReference type="Gene3D" id="1.10.10.10">
    <property type="entry name" value="Winged helix-like DNA-binding domain superfamily/Winged helix DNA-binding domain"/>
    <property type="match status" value="1"/>
</dbReference>
<keyword evidence="2" id="KW-1185">Reference proteome</keyword>
<dbReference type="Proteomes" id="UP000282311">
    <property type="component" value="Unassembled WGS sequence"/>
</dbReference>
<protein>
    <submittedName>
        <fullName evidence="1">DNA-binding response regulator</fullName>
    </submittedName>
</protein>
<accession>A0A3B0BJV4</accession>
<dbReference type="GO" id="GO:0003677">
    <property type="term" value="F:DNA binding"/>
    <property type="evidence" value="ECO:0007669"/>
    <property type="project" value="UniProtKB-KW"/>
</dbReference>
<organism evidence="1 2">
    <name type="scientific">Paenibacillus ginsengarvi</name>
    <dbReference type="NCBI Taxonomy" id="400777"/>
    <lineage>
        <taxon>Bacteria</taxon>
        <taxon>Bacillati</taxon>
        <taxon>Bacillota</taxon>
        <taxon>Bacilli</taxon>
        <taxon>Bacillales</taxon>
        <taxon>Paenibacillaceae</taxon>
        <taxon>Paenibacillus</taxon>
    </lineage>
</organism>
<dbReference type="EMBL" id="RBAH01000025">
    <property type="protein sequence ID" value="RKN74133.1"/>
    <property type="molecule type" value="Genomic_DNA"/>
</dbReference>
<dbReference type="OrthoDB" id="2677830at2"/>
<dbReference type="InterPro" id="IPR036390">
    <property type="entry name" value="WH_DNA-bd_sf"/>
</dbReference>
<dbReference type="InterPro" id="IPR036388">
    <property type="entry name" value="WH-like_DNA-bd_sf"/>
</dbReference>
<gene>
    <name evidence="1" type="ORF">D7M11_27150</name>
</gene>
<name>A0A3B0BJV4_9BACL</name>
<keyword evidence="1" id="KW-0238">DNA-binding</keyword>
<dbReference type="RefSeq" id="WP_120750404.1">
    <property type="nucleotide sequence ID" value="NZ_RBAH01000025.1"/>
</dbReference>
<dbReference type="AlphaFoldDB" id="A0A3B0BJV4"/>
<comment type="caution">
    <text evidence="1">The sequence shown here is derived from an EMBL/GenBank/DDBJ whole genome shotgun (WGS) entry which is preliminary data.</text>
</comment>
<evidence type="ECO:0000313" key="1">
    <source>
        <dbReference type="EMBL" id="RKN74133.1"/>
    </source>
</evidence>
<dbReference type="SUPFAM" id="SSF46785">
    <property type="entry name" value="Winged helix' DNA-binding domain"/>
    <property type="match status" value="1"/>
</dbReference>
<proteinExistence type="predicted"/>
<sequence length="223" mass="26298">MTNFVQAYESFMNEHKALRNGERLRRLQEGHGHAEKLFLEQIWWPAIGHFRDLHPEYEVKDFNDASRFIDFAYIRPPFRIAFEIDGYGPHMRDIDRWRFGDQLMRQNQLVLDGWKIFRFSYDDIFQKGRRCQQLVLHLMGRWYGERGEQTPPLLGRELDIARLAASSVSPITPAEVAGHLGIRPEHARKWLSRLVAGGVLRPARDQQRIRAYVLTEAGRRLFL</sequence>